<proteinExistence type="predicted"/>
<feature type="compositionally biased region" description="Basic and acidic residues" evidence="1">
    <location>
        <begin position="208"/>
        <end position="224"/>
    </location>
</feature>
<dbReference type="InterPro" id="IPR058941">
    <property type="entry name" value="HTH_AT3G52170-like"/>
</dbReference>
<dbReference type="Proteomes" id="UP001055439">
    <property type="component" value="Chromosome 4"/>
</dbReference>
<dbReference type="PANTHER" id="PTHR34568">
    <property type="entry name" value="RRM DOMAIN-CONTAINING PROTEIN"/>
    <property type="match status" value="1"/>
</dbReference>
<evidence type="ECO:0000256" key="1">
    <source>
        <dbReference type="SAM" id="MobiDB-lite"/>
    </source>
</evidence>
<keyword evidence="4" id="KW-1185">Reference proteome</keyword>
<dbReference type="PANTHER" id="PTHR34568:SF4">
    <property type="entry name" value="OS02G0638000 PROTEIN"/>
    <property type="match status" value="1"/>
</dbReference>
<protein>
    <recommendedName>
        <fullName evidence="2">AT3G52170-like helix-turn-helix domain-containing protein</fullName>
    </recommendedName>
</protein>
<feature type="domain" description="AT3G52170-like helix-turn-helix" evidence="2">
    <location>
        <begin position="60"/>
        <end position="109"/>
    </location>
</feature>
<dbReference type="OrthoDB" id="1930826at2759"/>
<gene>
    <name evidence="3" type="ORF">MUK42_29915</name>
</gene>
<reference evidence="3" key="1">
    <citation type="submission" date="2022-05" db="EMBL/GenBank/DDBJ databases">
        <title>The Musa troglodytarum L. genome provides insights into the mechanism of non-climacteric behaviour and enrichment of carotenoids.</title>
        <authorList>
            <person name="Wang J."/>
        </authorList>
    </citation>
    <scope>NUCLEOTIDE SEQUENCE</scope>
    <source>
        <tissue evidence="3">Leaf</tissue>
    </source>
</reference>
<dbReference type="InterPro" id="IPR058942">
    <property type="entry name" value="AT3G52170-like"/>
</dbReference>
<dbReference type="Pfam" id="PF25896">
    <property type="entry name" value="HTH_AT3G52170"/>
    <property type="match status" value="1"/>
</dbReference>
<dbReference type="EMBL" id="CP097506">
    <property type="protein sequence ID" value="URD96799.1"/>
    <property type="molecule type" value="Genomic_DNA"/>
</dbReference>
<evidence type="ECO:0000259" key="2">
    <source>
        <dbReference type="Pfam" id="PF25896"/>
    </source>
</evidence>
<evidence type="ECO:0000313" key="4">
    <source>
        <dbReference type="Proteomes" id="UP001055439"/>
    </source>
</evidence>
<name>A0A9E7FIB1_9LILI</name>
<accession>A0A9E7FIB1</accession>
<sequence>MQASARGLAFSSSPVSSSTKRVFNGLSSALLRSSFRGWEKSFSALVPSGPCKPQKDKKISEQERRALVESFVDKYRASNAGRFPSVSHVRQEIGGSYYIIKQLVQEMKYTKRSSMNEGAHHLTKAEDIDQSSSAKKVPFTSAVDNMLKTDVGDKQDESSVSLKLDIEVDAMQSPSGETVGSRTEISTNDIAHDASFSKVVEHNRGKDEVLETEGHLRDHPRSTEQSDSSARTTDLWGNWRLLADGIVNFWRKM</sequence>
<evidence type="ECO:0000313" key="3">
    <source>
        <dbReference type="EMBL" id="URD96799.1"/>
    </source>
</evidence>
<organism evidence="3 4">
    <name type="scientific">Musa troglodytarum</name>
    <name type="common">fe'i banana</name>
    <dbReference type="NCBI Taxonomy" id="320322"/>
    <lineage>
        <taxon>Eukaryota</taxon>
        <taxon>Viridiplantae</taxon>
        <taxon>Streptophyta</taxon>
        <taxon>Embryophyta</taxon>
        <taxon>Tracheophyta</taxon>
        <taxon>Spermatophyta</taxon>
        <taxon>Magnoliopsida</taxon>
        <taxon>Liliopsida</taxon>
        <taxon>Zingiberales</taxon>
        <taxon>Musaceae</taxon>
        <taxon>Musa</taxon>
    </lineage>
</organism>
<feature type="region of interest" description="Disordered" evidence="1">
    <location>
        <begin position="208"/>
        <end position="230"/>
    </location>
</feature>
<dbReference type="AlphaFoldDB" id="A0A9E7FIB1"/>